<keyword evidence="1" id="KW-0472">Membrane</keyword>
<evidence type="ECO:0000313" key="3">
    <source>
        <dbReference type="Proteomes" id="UP001341444"/>
    </source>
</evidence>
<proteinExistence type="predicted"/>
<feature type="transmembrane region" description="Helical" evidence="1">
    <location>
        <begin position="37"/>
        <end position="57"/>
    </location>
</feature>
<dbReference type="RefSeq" id="WP_066263451.1">
    <property type="nucleotide sequence ID" value="NZ_JARMAB010000002.1"/>
</dbReference>
<evidence type="ECO:0000313" key="2">
    <source>
        <dbReference type="EMBL" id="MED1201645.1"/>
    </source>
</evidence>
<keyword evidence="1" id="KW-0812">Transmembrane</keyword>
<protein>
    <submittedName>
        <fullName evidence="2">Uncharacterized protein</fullName>
    </submittedName>
</protein>
<feature type="transmembrane region" description="Helical" evidence="1">
    <location>
        <begin position="64"/>
        <end position="85"/>
    </location>
</feature>
<comment type="caution">
    <text evidence="2">The sequence shown here is derived from an EMBL/GenBank/DDBJ whole genome shotgun (WGS) entry which is preliminary data.</text>
</comment>
<sequence length="89" mass="10131">MTNENDKRKEGSVWLGISIGFFIYLIMFIIVSQFPGMYRFIFLAPLVHICAIIFAFIRKYKFTGIGLLIFAGIALLLIAACYGLILSFR</sequence>
<keyword evidence="3" id="KW-1185">Reference proteome</keyword>
<gene>
    <name evidence="2" type="ORF">P4T90_00905</name>
</gene>
<feature type="transmembrane region" description="Helical" evidence="1">
    <location>
        <begin position="12"/>
        <end position="31"/>
    </location>
</feature>
<name>A0ABU6MF29_9BACI</name>
<accession>A0ABU6MF29</accession>
<organism evidence="2 3">
    <name type="scientific">Heyndrickxia acidicola</name>
    <dbReference type="NCBI Taxonomy" id="209389"/>
    <lineage>
        <taxon>Bacteria</taxon>
        <taxon>Bacillati</taxon>
        <taxon>Bacillota</taxon>
        <taxon>Bacilli</taxon>
        <taxon>Bacillales</taxon>
        <taxon>Bacillaceae</taxon>
        <taxon>Heyndrickxia</taxon>
    </lineage>
</organism>
<reference evidence="2 3" key="1">
    <citation type="submission" date="2023-03" db="EMBL/GenBank/DDBJ databases">
        <title>Bacillus Genome Sequencing.</title>
        <authorList>
            <person name="Dunlap C."/>
        </authorList>
    </citation>
    <scope>NUCLEOTIDE SEQUENCE [LARGE SCALE GENOMIC DNA]</scope>
    <source>
        <strain evidence="2 3">B-23453</strain>
    </source>
</reference>
<dbReference type="EMBL" id="JARMAB010000002">
    <property type="protein sequence ID" value="MED1201645.1"/>
    <property type="molecule type" value="Genomic_DNA"/>
</dbReference>
<evidence type="ECO:0000256" key="1">
    <source>
        <dbReference type="SAM" id="Phobius"/>
    </source>
</evidence>
<dbReference type="Proteomes" id="UP001341444">
    <property type="component" value="Unassembled WGS sequence"/>
</dbReference>
<keyword evidence="1" id="KW-1133">Transmembrane helix</keyword>